<accession>A0A3P1CXV5</accession>
<dbReference type="EMBL" id="RQJP01000001">
    <property type="protein sequence ID" value="RRB18059.1"/>
    <property type="molecule type" value="Genomic_DNA"/>
</dbReference>
<organism evidence="5 6">
    <name type="scientific">Larkinella knui</name>
    <dbReference type="NCBI Taxonomy" id="2025310"/>
    <lineage>
        <taxon>Bacteria</taxon>
        <taxon>Pseudomonadati</taxon>
        <taxon>Bacteroidota</taxon>
        <taxon>Cytophagia</taxon>
        <taxon>Cytophagales</taxon>
        <taxon>Spirosomataceae</taxon>
        <taxon>Larkinella</taxon>
    </lineage>
</organism>
<evidence type="ECO:0000256" key="2">
    <source>
        <dbReference type="SAM" id="MobiDB-lite"/>
    </source>
</evidence>
<dbReference type="OrthoDB" id="9797595at2"/>
<dbReference type="RefSeq" id="WP_124905275.1">
    <property type="nucleotide sequence ID" value="NZ_RQJP01000001.1"/>
</dbReference>
<dbReference type="Pfam" id="PF03364">
    <property type="entry name" value="Polyketide_cyc"/>
    <property type="match status" value="1"/>
</dbReference>
<evidence type="ECO:0000259" key="4">
    <source>
        <dbReference type="Pfam" id="PF11127"/>
    </source>
</evidence>
<protein>
    <submittedName>
        <fullName evidence="5">DUF2892 domain-containing protein</fullName>
    </submittedName>
</protein>
<evidence type="ECO:0000313" key="6">
    <source>
        <dbReference type="Proteomes" id="UP000274271"/>
    </source>
</evidence>
<feature type="domain" description="Coenzyme Q-binding protein COQ10 START" evidence="3">
    <location>
        <begin position="103"/>
        <end position="232"/>
    </location>
</feature>
<dbReference type="Pfam" id="PF11127">
    <property type="entry name" value="YgaP-like_TM"/>
    <property type="match status" value="1"/>
</dbReference>
<dbReference type="Proteomes" id="UP000274271">
    <property type="component" value="Unassembled WGS sequence"/>
</dbReference>
<dbReference type="SUPFAM" id="SSF55961">
    <property type="entry name" value="Bet v1-like"/>
    <property type="match status" value="1"/>
</dbReference>
<comment type="caution">
    <text evidence="5">The sequence shown here is derived from an EMBL/GenBank/DDBJ whole genome shotgun (WGS) entry which is preliminary data.</text>
</comment>
<dbReference type="PANTHER" id="PTHR33824">
    <property type="entry name" value="POLYKETIDE CYCLASE/DEHYDRASE AND LIPID TRANSPORT SUPERFAMILY PROTEIN"/>
    <property type="match status" value="1"/>
</dbReference>
<dbReference type="InterPro" id="IPR021309">
    <property type="entry name" value="YgaP-like_TM"/>
</dbReference>
<dbReference type="AlphaFoldDB" id="A0A3P1CXV5"/>
<dbReference type="InterPro" id="IPR047137">
    <property type="entry name" value="ORF3"/>
</dbReference>
<dbReference type="PANTHER" id="PTHR33824:SF7">
    <property type="entry name" value="POLYKETIDE CYCLASE_DEHYDRASE AND LIPID TRANSPORT SUPERFAMILY PROTEIN"/>
    <property type="match status" value="1"/>
</dbReference>
<feature type="compositionally biased region" description="Basic and acidic residues" evidence="2">
    <location>
        <begin position="255"/>
        <end position="266"/>
    </location>
</feature>
<dbReference type="InterPro" id="IPR005031">
    <property type="entry name" value="COQ10_START"/>
</dbReference>
<feature type="region of interest" description="Disordered" evidence="2">
    <location>
        <begin position="250"/>
        <end position="281"/>
    </location>
</feature>
<gene>
    <name evidence="5" type="ORF">EHT87_07240</name>
</gene>
<evidence type="ECO:0000313" key="5">
    <source>
        <dbReference type="EMBL" id="RRB18059.1"/>
    </source>
</evidence>
<evidence type="ECO:0000256" key="1">
    <source>
        <dbReference type="ARBA" id="ARBA00008918"/>
    </source>
</evidence>
<comment type="similarity">
    <text evidence="1">Belongs to the ribosome association toxin RatA family.</text>
</comment>
<reference evidence="5 6" key="1">
    <citation type="submission" date="2018-11" db="EMBL/GenBank/DDBJ databases">
        <authorList>
            <person name="Zhou Z."/>
            <person name="Wang G."/>
        </authorList>
    </citation>
    <scope>NUCLEOTIDE SEQUENCE [LARGE SCALE GENOMIC DNA]</scope>
    <source>
        <strain evidence="5 6">KCTC42998</strain>
    </source>
</reference>
<dbReference type="Gene3D" id="3.30.530.20">
    <property type="match status" value="1"/>
</dbReference>
<dbReference type="InterPro" id="IPR023393">
    <property type="entry name" value="START-like_dom_sf"/>
</dbReference>
<sequence>MANEKRPVSDVLGMGQIEPEASGSSQINVGASERILSAAGGALLLSYGLRKASFGGLLLAAVGGYLTYRGTSGYCPMNERLGRNTAQEDEIVDAIEISKSLTINKPREEVFKYWRQLENLPRFMFHLKEIKQIDPKRSHWVAQLADNPFAKVLGSVEWDAQIIDEVENERIVWKSVEGARIDNAGEVRFIDAPGGRGTEVHATIQYRPPAGQLGGTIMKLFNPTFKQMVKQDLRRFKQLLETGEIATIKGQSSGRTKENESLEKPSSEYATVQEKHESLML</sequence>
<feature type="domain" description="Inner membrane protein YgaP-like transmembrane" evidence="4">
    <location>
        <begin position="27"/>
        <end position="88"/>
    </location>
</feature>
<evidence type="ECO:0000259" key="3">
    <source>
        <dbReference type="Pfam" id="PF03364"/>
    </source>
</evidence>
<name>A0A3P1CXV5_9BACT</name>
<keyword evidence="6" id="KW-1185">Reference proteome</keyword>
<proteinExistence type="inferred from homology"/>
<dbReference type="CDD" id="cd07817">
    <property type="entry name" value="SRPBCC_8"/>
    <property type="match status" value="1"/>
</dbReference>